<evidence type="ECO:0000313" key="3">
    <source>
        <dbReference type="EMBL" id="RKR84337.1"/>
    </source>
</evidence>
<keyword evidence="4" id="KW-1185">Reference proteome</keyword>
<gene>
    <name evidence="3" type="ORF">BDD43_4571</name>
</gene>
<name>A0A495J639_9SPHI</name>
<dbReference type="Proteomes" id="UP000268007">
    <property type="component" value="Unassembled WGS sequence"/>
</dbReference>
<dbReference type="InterPro" id="IPR046265">
    <property type="entry name" value="DUF6298"/>
</dbReference>
<evidence type="ECO:0000256" key="1">
    <source>
        <dbReference type="SAM" id="SignalP"/>
    </source>
</evidence>
<dbReference type="SUPFAM" id="SSF51126">
    <property type="entry name" value="Pectin lyase-like"/>
    <property type="match status" value="1"/>
</dbReference>
<dbReference type="Gene3D" id="2.160.20.10">
    <property type="entry name" value="Single-stranded right-handed beta-helix, Pectin lyase-like"/>
    <property type="match status" value="2"/>
</dbReference>
<accession>A0A495J639</accession>
<dbReference type="AlphaFoldDB" id="A0A495J639"/>
<dbReference type="InterPro" id="IPR011050">
    <property type="entry name" value="Pectin_lyase_fold/virulence"/>
</dbReference>
<dbReference type="EMBL" id="RBKU01000001">
    <property type="protein sequence ID" value="RKR84337.1"/>
    <property type="molecule type" value="Genomic_DNA"/>
</dbReference>
<dbReference type="OrthoDB" id="5488826at2"/>
<dbReference type="Pfam" id="PF19815">
    <property type="entry name" value="DUF6298"/>
    <property type="match status" value="1"/>
</dbReference>
<keyword evidence="1" id="KW-0732">Signal</keyword>
<comment type="caution">
    <text evidence="3">The sequence shown here is derived from an EMBL/GenBank/DDBJ whole genome shotgun (WGS) entry which is preliminary data.</text>
</comment>
<evidence type="ECO:0000313" key="4">
    <source>
        <dbReference type="Proteomes" id="UP000268007"/>
    </source>
</evidence>
<feature type="chain" id="PRO_5019754848" description="DUF6298 domain-containing protein" evidence="1">
    <location>
        <begin position="32"/>
        <end position="1054"/>
    </location>
</feature>
<dbReference type="RefSeq" id="WP_121199886.1">
    <property type="nucleotide sequence ID" value="NZ_RBKU01000001.1"/>
</dbReference>
<organism evidence="3 4">
    <name type="scientific">Mucilaginibacter gracilis</name>
    <dbReference type="NCBI Taxonomy" id="423350"/>
    <lineage>
        <taxon>Bacteria</taxon>
        <taxon>Pseudomonadati</taxon>
        <taxon>Bacteroidota</taxon>
        <taxon>Sphingobacteriia</taxon>
        <taxon>Sphingobacteriales</taxon>
        <taxon>Sphingobacteriaceae</taxon>
        <taxon>Mucilaginibacter</taxon>
    </lineage>
</organism>
<sequence>MFLQQKLKCTINSCFLAGILLLAVSATQAQKAAKQPKPQAPVSEGKDGKLVYAPDALGNRIPDFSFCGYMASEKAIPNAPVRVVVPVKKGDATLRIQSAIDYVASLPAGKDGLRGAVLLEKGKYDVSGSLLIRQSGVVLRGSGNTLDGTILVAAGKDRATFIRILGINDKKNEAPEKITNSHVPVNATDIKVANAAKFKAGDMVMVHRPTTQAWIEKLGMTEFGGGISSLGWKPNEREINWDRKVLAVNGDLLTLDVPLTTALDSAYGGGSVSVYQWQGRISQVGVENLQIRSTYDEANPKDEVHRWMAITVENTSDAWVRQVVFKHFAASAVNVLESSRRVTVEDCKSLSPTSEIGGQRRFAFTTTGQQTLFQRCYSEFGYHDFSVGLCAPGPNAFVQCNSWQSVGFSGTIDSWASGVLFDVVNIDANKLSYANRGQYGQGAGWTAANSLFWNCTAAIVDCPKPPTAQNWAFATWAQFEGDGYWSDSNNSISPRSFYYAQLSDRIGGAKAMELAQIFPLNTSASSSPSVEEAQKLIARYSKPQIHLTDWIDEAATRNPIPVGKSGSKTIDEVGVKEPATPKMADPMAVVNGWIVRGNSVLTGRHYDSPWWMGNTRPDGIKAAKPSVTRYVPGRTGTGLTDDLDSMTNKMVNQHVLTYEHNYGLWYDRRRDDHERIRRMDGDVWPPFYELPFARSGESSGWDGLSKYDLTKYNPWYWSRLKKFADLADEKGLVLIHQNYFQHNIIEAGAHYVDFPWRTANNINNTSFPEPVPFAGDKRIFMAEQFYNEKDPALTKLHTAFIRQCMDNFKDNTGVIQLIAEEFTGPLHFVQFWVDNIKQWETDNNKKEIIGLSTTKDVQDAILADAARAAVINVIDIKYWHYNADGTTYAPPGGLSLAPRQHARLLKPKATSFDQVYRAVSEYRTKYPDKAVIYSDDGYDNYGWAVFMGGGSLAVVPAVANADFAKSASAMQPVKAVGDAKGQYVLGGTKGYIVYSNSDQPIHLNASKLSGQLTVHWIDAKSGRIIKEGETFFGGRDVELKSPQGGAVIMWASSK</sequence>
<dbReference type="InterPro" id="IPR012334">
    <property type="entry name" value="Pectin_lyas_fold"/>
</dbReference>
<proteinExistence type="predicted"/>
<reference evidence="3 4" key="1">
    <citation type="submission" date="2018-10" db="EMBL/GenBank/DDBJ databases">
        <title>Genomic Encyclopedia of Archaeal and Bacterial Type Strains, Phase II (KMG-II): from individual species to whole genera.</title>
        <authorList>
            <person name="Goeker M."/>
        </authorList>
    </citation>
    <scope>NUCLEOTIDE SEQUENCE [LARGE SCALE GENOMIC DNA]</scope>
    <source>
        <strain evidence="3 4">DSM 18602</strain>
    </source>
</reference>
<evidence type="ECO:0000259" key="2">
    <source>
        <dbReference type="Pfam" id="PF19815"/>
    </source>
</evidence>
<feature type="signal peptide" evidence="1">
    <location>
        <begin position="1"/>
        <end position="31"/>
    </location>
</feature>
<feature type="domain" description="DUF6298" evidence="2">
    <location>
        <begin position="483"/>
        <end position="970"/>
    </location>
</feature>
<protein>
    <recommendedName>
        <fullName evidence="2">DUF6298 domain-containing protein</fullName>
    </recommendedName>
</protein>